<sequence>MDELQGSLTAYEMRIGKPKSSNREATFNAKNKAKEVVKSDKDDPDDELTANFVRKLKKGQGKYKGKLPFKCFNCGDVGHFAAKCPHKDKEEDDVNIPRKKSFKKNYRSKKGKSKSLVSKKMASSSDDDSDDSGNDATEALFMVMHDEQVEDHKSEKGKSPSDDEDAEINLEGELLAALEELSSKRKKHKRTSKRLVDVEEMVITLKVELEESKRMHEELEEQVVLKTEENDKLEEEVTDLKTQLEKLSQKLNAHQGSSKLNVIRSAQRPPHLQFGLGYVGESSSKQVKEAPQKTKQIAVNITSPKAIPQTQNPKRKLAPPKKMPQQQNFRPPMRIQSTNFSSLKSDMMAGQKRVLDRSTVGEGKQQQFKKQKLPSEILEVHIADTQKKVETFRRLESVIKRVAPDLVLAMDGGRQSLKRIEGPDGRNLQLRCRSKLAPSFYTEEKVGDGVDGGKAIRVELIDKSTGNIVTSGPESRVKLVVVALTGDFNHEDDDDEWTREDFENHVVKEREGKRPLLAGELKVSLKGGVGSLGDVTFTDNSSWIPCKKFRLGVGAPSGFCEGIRIREAKTNAFTVKERRGLEYKKHHPPSWDDELWRLEKIKKDGPFLKKFNDNGIFKVEDFLRFLVRDSQALRKILGDGMPPKNWDALVTHAKTCPLNGKQYVYYDDDSDNFGIIFNNIHQVNCLIADGQYYSAETLGDRLKGRVDTLVKKAYANWKDILEYDDRMPLNMKQNKIASTSQTKVVTGDLADYPVSFYQPAVCLPHPPPSIPSEQAFANSLLADGDYPVSFEQQISVQCQPPSVSSQQAFAYQELTVEDYALFSDQQDYVPHLLSLDLSQAIGDCDVSFHPPISFQTFRVPSWQNSVNCPVPCQTPSVPSGEASENSMSDFEDCIARSLQDKDIEDCTSQFQQDLSEKADGNTSPDAFWREVYRSDSHLPGSSLDPQAGGNTVLSVGAHGDSLLGGRRGSLRRHLTSLQISRGGEGFTLQEAGGGGGYPIPKRGQKRRSIFYKVTKVILELLCPSLGSNVKMEGGNTSSPLFEREEFREMPSLDSKF</sequence>
<evidence type="ECO:0000313" key="1">
    <source>
        <dbReference type="EMBL" id="KAJ8634625.1"/>
    </source>
</evidence>
<protein>
    <submittedName>
        <fullName evidence="1">Uncharacterized protein</fullName>
    </submittedName>
</protein>
<gene>
    <name evidence="1" type="ORF">MRB53_008892</name>
</gene>
<comment type="caution">
    <text evidence="1">The sequence shown here is derived from an EMBL/GenBank/DDBJ whole genome shotgun (WGS) entry which is preliminary data.</text>
</comment>
<dbReference type="EMBL" id="CM056811">
    <property type="protein sequence ID" value="KAJ8634625.1"/>
    <property type="molecule type" value="Genomic_DNA"/>
</dbReference>
<evidence type="ECO:0000313" key="2">
    <source>
        <dbReference type="Proteomes" id="UP001234297"/>
    </source>
</evidence>
<name>A0ACC2LMU1_PERAE</name>
<reference evidence="1 2" key="1">
    <citation type="journal article" date="2022" name="Hortic Res">
        <title>A haplotype resolved chromosomal level avocado genome allows analysis of novel avocado genes.</title>
        <authorList>
            <person name="Nath O."/>
            <person name="Fletcher S.J."/>
            <person name="Hayward A."/>
            <person name="Shaw L.M."/>
            <person name="Masouleh A.K."/>
            <person name="Furtado A."/>
            <person name="Henry R.J."/>
            <person name="Mitter N."/>
        </authorList>
    </citation>
    <scope>NUCLEOTIDE SEQUENCE [LARGE SCALE GENOMIC DNA]</scope>
    <source>
        <strain evidence="2">cv. Hass</strain>
    </source>
</reference>
<accession>A0ACC2LMU1</accession>
<organism evidence="1 2">
    <name type="scientific">Persea americana</name>
    <name type="common">Avocado</name>
    <dbReference type="NCBI Taxonomy" id="3435"/>
    <lineage>
        <taxon>Eukaryota</taxon>
        <taxon>Viridiplantae</taxon>
        <taxon>Streptophyta</taxon>
        <taxon>Embryophyta</taxon>
        <taxon>Tracheophyta</taxon>
        <taxon>Spermatophyta</taxon>
        <taxon>Magnoliopsida</taxon>
        <taxon>Magnoliidae</taxon>
        <taxon>Laurales</taxon>
        <taxon>Lauraceae</taxon>
        <taxon>Persea</taxon>
    </lineage>
</organism>
<dbReference type="Proteomes" id="UP001234297">
    <property type="component" value="Chromosome 3"/>
</dbReference>
<keyword evidence="2" id="KW-1185">Reference proteome</keyword>
<proteinExistence type="predicted"/>